<keyword evidence="1" id="KW-0433">Leucine-rich repeat</keyword>
<gene>
    <name evidence="3" type="ORF">ODALV1_LOCUS13670</name>
</gene>
<reference evidence="3 4" key="1">
    <citation type="submission" date="2024-08" db="EMBL/GenBank/DDBJ databases">
        <authorList>
            <person name="Cucini C."/>
            <person name="Frati F."/>
        </authorList>
    </citation>
    <scope>NUCLEOTIDE SEQUENCE [LARGE SCALE GENOMIC DNA]</scope>
</reference>
<organism evidence="3 4">
    <name type="scientific">Orchesella dallaii</name>
    <dbReference type="NCBI Taxonomy" id="48710"/>
    <lineage>
        <taxon>Eukaryota</taxon>
        <taxon>Metazoa</taxon>
        <taxon>Ecdysozoa</taxon>
        <taxon>Arthropoda</taxon>
        <taxon>Hexapoda</taxon>
        <taxon>Collembola</taxon>
        <taxon>Entomobryomorpha</taxon>
        <taxon>Entomobryoidea</taxon>
        <taxon>Orchesellidae</taxon>
        <taxon>Orchesellinae</taxon>
        <taxon>Orchesella</taxon>
    </lineage>
</organism>
<dbReference type="Proteomes" id="UP001642540">
    <property type="component" value="Unassembled WGS sequence"/>
</dbReference>
<proteinExistence type="predicted"/>
<accession>A0ABP1QPY5</accession>
<dbReference type="PANTHER" id="PTHR18849">
    <property type="entry name" value="LEUCINE RICH REPEAT PROTEIN"/>
    <property type="match status" value="1"/>
</dbReference>
<keyword evidence="4" id="KW-1185">Reference proteome</keyword>
<dbReference type="PROSITE" id="PS51450">
    <property type="entry name" value="LRR"/>
    <property type="match status" value="1"/>
</dbReference>
<evidence type="ECO:0000256" key="2">
    <source>
        <dbReference type="ARBA" id="ARBA00022737"/>
    </source>
</evidence>
<dbReference type="InterPro" id="IPR029071">
    <property type="entry name" value="Ubiquitin-like_domsf"/>
</dbReference>
<dbReference type="InterPro" id="IPR001611">
    <property type="entry name" value="Leu-rich_rpt"/>
</dbReference>
<evidence type="ECO:0008006" key="5">
    <source>
        <dbReference type="Google" id="ProtNLM"/>
    </source>
</evidence>
<dbReference type="EMBL" id="CAXLJM020000041">
    <property type="protein sequence ID" value="CAL8109764.1"/>
    <property type="molecule type" value="Genomic_DNA"/>
</dbReference>
<dbReference type="Gene3D" id="3.80.10.10">
    <property type="entry name" value="Ribonuclease Inhibitor"/>
    <property type="match status" value="2"/>
</dbReference>
<sequence>MPTLAEAICNKYFNETEDEPSTGVEFVVYAPKSGILQCVPHLLVITSSEIEAAGDPEILQKHLLSVREIDISRNKLQDLQEVGKILEYAPKAVHFNLGFNDLSSSSIPASSQFPVVDSLTCLILVGTNIKWQTVWFLLQHAKNISELHLSLNGFDQIQLCDAEPSNDSAGSSGASYKTFESVKKLMFDDNPISSWEEISKLGDVFPSLEHLSLTSCPLVKIPQDGGSKFKALTTLWLSNCLISDMVDVENLKYFPLLTDIRITGVPFLKDLPDETRRQQLIALLPTIQTLNRGQHITEDERETAERNFIRYYMDQSDPPNRYHELSKEHGEVQKLVEISLKPDRKIKLVIFLDDKEAARITVDTTKTMRDLRAMLEPIVGIRAFKMDLYYWDVGMDVNCGMEKMTFPNRKLYMYRMQNNDEIHIQRRS</sequence>
<name>A0ABP1QPY5_9HEXA</name>
<protein>
    <recommendedName>
        <fullName evidence="5">Tubulin-specific chaperone cofactor E-like protein</fullName>
    </recommendedName>
</protein>
<dbReference type="SUPFAM" id="SSF54236">
    <property type="entry name" value="Ubiquitin-like"/>
    <property type="match status" value="1"/>
</dbReference>
<dbReference type="InterPro" id="IPR032675">
    <property type="entry name" value="LRR_dom_sf"/>
</dbReference>
<evidence type="ECO:0000313" key="4">
    <source>
        <dbReference type="Proteomes" id="UP001642540"/>
    </source>
</evidence>
<comment type="caution">
    <text evidence="3">The sequence shown here is derived from an EMBL/GenBank/DDBJ whole genome shotgun (WGS) entry which is preliminary data.</text>
</comment>
<keyword evidence="2" id="KW-0677">Repeat</keyword>
<evidence type="ECO:0000256" key="1">
    <source>
        <dbReference type="ARBA" id="ARBA00022614"/>
    </source>
</evidence>
<dbReference type="SUPFAM" id="SSF52058">
    <property type="entry name" value="L domain-like"/>
    <property type="match status" value="1"/>
</dbReference>
<evidence type="ECO:0000313" key="3">
    <source>
        <dbReference type="EMBL" id="CAL8109764.1"/>
    </source>
</evidence>
<dbReference type="PANTHER" id="PTHR18849:SF0">
    <property type="entry name" value="CILIA- AND FLAGELLA-ASSOCIATED PROTEIN 410-RELATED"/>
    <property type="match status" value="1"/>
</dbReference>